<reference evidence="2" key="1">
    <citation type="submission" date="2020-03" db="EMBL/GenBank/DDBJ databases">
        <title>The deep terrestrial virosphere.</title>
        <authorList>
            <person name="Holmfeldt K."/>
            <person name="Nilsson E."/>
            <person name="Simone D."/>
            <person name="Lopez-Fernandez M."/>
            <person name="Wu X."/>
            <person name="de Brujin I."/>
            <person name="Lundin D."/>
            <person name="Andersson A."/>
            <person name="Bertilsson S."/>
            <person name="Dopson M."/>
        </authorList>
    </citation>
    <scope>NUCLEOTIDE SEQUENCE</scope>
    <source>
        <strain evidence="1">MM415A00955</strain>
        <strain evidence="2">TM448B01274</strain>
    </source>
</reference>
<proteinExistence type="predicted"/>
<protein>
    <submittedName>
        <fullName evidence="2">Putative chaperonin</fullName>
    </submittedName>
</protein>
<evidence type="ECO:0000313" key="2">
    <source>
        <dbReference type="EMBL" id="QJH98372.1"/>
    </source>
</evidence>
<name>A0A6M3XKU1_9ZZZZ</name>
<evidence type="ECO:0000313" key="1">
    <source>
        <dbReference type="EMBL" id="QJA79026.1"/>
    </source>
</evidence>
<accession>A0A6M3XKU1</accession>
<sequence>MAEINSIKIAREKLDSGFIPTNHVMVESDLTVEGKKTKGGIIYGFDENVEFDDESTSHMADVAQTSGRVYKVPDKLYYNKEDPHNSMPHDCDMEVQVNDIVWFPPIEACSATALECDGKYFKLIPYRDLWVAKRSEEIILLNGYCLLSHIYKKNESPLAISKQGDIDTTKGIIRFVGNSNREYIKPEYIDFLNLNAGDVVLLNPGTPIVYLERKKYLATFLGDELFFVVQRRKIAMILSKGN</sequence>
<gene>
    <name evidence="1" type="ORF">MM415A00955_0025</name>
    <name evidence="2" type="ORF">TM448B01274_0015</name>
</gene>
<dbReference type="AlphaFoldDB" id="A0A6M3XKU1"/>
<dbReference type="EMBL" id="MT144729">
    <property type="protein sequence ID" value="QJH98372.1"/>
    <property type="molecule type" value="Genomic_DNA"/>
</dbReference>
<organism evidence="2">
    <name type="scientific">viral metagenome</name>
    <dbReference type="NCBI Taxonomy" id="1070528"/>
    <lineage>
        <taxon>unclassified sequences</taxon>
        <taxon>metagenomes</taxon>
        <taxon>organismal metagenomes</taxon>
    </lineage>
</organism>
<dbReference type="EMBL" id="MT142363">
    <property type="protein sequence ID" value="QJA79026.1"/>
    <property type="molecule type" value="Genomic_DNA"/>
</dbReference>